<feature type="compositionally biased region" description="Basic residues" evidence="1">
    <location>
        <begin position="38"/>
        <end position="48"/>
    </location>
</feature>
<feature type="region of interest" description="Disordered" evidence="1">
    <location>
        <begin position="646"/>
        <end position="668"/>
    </location>
</feature>
<dbReference type="AlphaFoldDB" id="A0A1Z5TCZ3"/>
<evidence type="ECO:0000313" key="3">
    <source>
        <dbReference type="Proteomes" id="UP000194280"/>
    </source>
</evidence>
<dbReference type="Proteomes" id="UP000194280">
    <property type="component" value="Unassembled WGS sequence"/>
</dbReference>
<dbReference type="VEuPathDB" id="FungiDB:BTJ68_07518"/>
<protein>
    <submittedName>
        <fullName evidence="2">Uncharacterized protein</fullName>
    </submittedName>
</protein>
<feature type="compositionally biased region" description="Basic and acidic residues" evidence="1">
    <location>
        <begin position="259"/>
        <end position="271"/>
    </location>
</feature>
<gene>
    <name evidence="2" type="ORF">BTJ68_07518</name>
</gene>
<accession>A0A1Z5TCZ3</accession>
<feature type="compositionally biased region" description="Basic and acidic residues" evidence="1">
    <location>
        <begin position="102"/>
        <end position="116"/>
    </location>
</feature>
<name>A0A1Z5TCZ3_HORWE</name>
<comment type="caution">
    <text evidence="2">The sequence shown here is derived from an EMBL/GenBank/DDBJ whole genome shotgun (WGS) entry which is preliminary data.</text>
</comment>
<feature type="compositionally biased region" description="Basic and acidic residues" evidence="1">
    <location>
        <begin position="129"/>
        <end position="148"/>
    </location>
</feature>
<sequence length="721" mass="79576">MDIRRWLDDTADREPPDADVPPGSLQLSNPQNLPVRPPPRRNRRKRQRASSDSSIIVPPQCHSKRSRRQPRVQAHSSTPSAVENACGAEDAGADAYSSSALDDPKPSVDAVHEHAYTRKARHKTNPGHYEPKSRKQRRELKARNDSRSRPRHRKSHRSGDGGRATGLVQSFQLKNGPKGGRLTLKPEITTGLFKHGRASAQVAGRGGGLPDLAFNEMRFLQKPKDHQDAVSGNQAAKGPTKKDRKHAQDEEISAYFAAQRRDPDGKQHDPSRIGSRQRRRKDSPIQGRQASPPPVELPEKPFLGFGSKGTQQDCSGKHDQSTSHYSWSESAAPARAKEGKAPTLNAAFATEKSEETESVTSQREIACRDRASEKSVAQDESLDASRKRESLRQSQPRKESTLLETDVAPPSARLKDDEARRSITKTTCQSLPHQIPEARSQDPPRSRGDMSCHTSDILKVRRPNTLITNSIFDSLIALAAVGDDDKENKQPDTSSPTGKLLKRARDALSQPTAMPVKIGQGHHSANAGLNVEDQLTDTGGLHMPERRLQFLRGDDTAFGQKGRQYQRPSLEQRIFRGPTREQIGDLQCGMAEPLLRTQNMSSDAEMLDNGNDAAPLELYDSYVYADAEKNDDFGQTWQFERSTGFLDSREQSHAPVSRLSGGRIQGVPTLSDTGRARAIRGLSIEIDNESSRLPTLGAAAEGGNTKIHDGLAGFWKPHRLY</sequence>
<dbReference type="InParanoid" id="A0A1Z5TCZ3"/>
<reference evidence="2 3" key="1">
    <citation type="submission" date="2017-01" db="EMBL/GenBank/DDBJ databases">
        <title>The recent genome duplication of the halophilic yeast Hortaea werneckii: insights from long-read sequencing.</title>
        <authorList>
            <person name="Sinha S."/>
            <person name="Flibotte S."/>
            <person name="Neira M."/>
            <person name="Lenassi M."/>
            <person name="Gostincar C."/>
            <person name="Stajich J.E."/>
            <person name="Nislow C.E."/>
        </authorList>
    </citation>
    <scope>NUCLEOTIDE SEQUENCE [LARGE SCALE GENOMIC DNA]</scope>
    <source>
        <strain evidence="2 3">EXF-2000</strain>
    </source>
</reference>
<evidence type="ECO:0000256" key="1">
    <source>
        <dbReference type="SAM" id="MobiDB-lite"/>
    </source>
</evidence>
<proteinExistence type="predicted"/>
<evidence type="ECO:0000313" key="2">
    <source>
        <dbReference type="EMBL" id="OTA33915.1"/>
    </source>
</evidence>
<feature type="region of interest" description="Disordered" evidence="1">
    <location>
        <begin position="1"/>
        <end position="184"/>
    </location>
</feature>
<keyword evidence="3" id="KW-1185">Reference proteome</keyword>
<feature type="region of interest" description="Disordered" evidence="1">
    <location>
        <begin position="223"/>
        <end position="452"/>
    </location>
</feature>
<feature type="compositionally biased region" description="Basic and acidic residues" evidence="1">
    <location>
        <begin position="439"/>
        <end position="450"/>
    </location>
</feature>
<feature type="compositionally biased region" description="Basic and acidic residues" evidence="1">
    <location>
        <begin position="1"/>
        <end position="16"/>
    </location>
</feature>
<organism evidence="2 3">
    <name type="scientific">Hortaea werneckii EXF-2000</name>
    <dbReference type="NCBI Taxonomy" id="1157616"/>
    <lineage>
        <taxon>Eukaryota</taxon>
        <taxon>Fungi</taxon>
        <taxon>Dikarya</taxon>
        <taxon>Ascomycota</taxon>
        <taxon>Pezizomycotina</taxon>
        <taxon>Dothideomycetes</taxon>
        <taxon>Dothideomycetidae</taxon>
        <taxon>Mycosphaerellales</taxon>
        <taxon>Teratosphaeriaceae</taxon>
        <taxon>Hortaea</taxon>
    </lineage>
</organism>
<feature type="compositionally biased region" description="Basic and acidic residues" evidence="1">
    <location>
        <begin position="365"/>
        <end position="401"/>
    </location>
</feature>
<dbReference type="STRING" id="1157616.A0A1Z5TCZ3"/>
<dbReference type="EMBL" id="MUNK01000067">
    <property type="protein sequence ID" value="OTA33915.1"/>
    <property type="molecule type" value="Genomic_DNA"/>
</dbReference>
<dbReference type="OrthoDB" id="2537141at2759"/>